<evidence type="ECO:0000313" key="1">
    <source>
        <dbReference type="EMBL" id="CAH2012295.1"/>
    </source>
</evidence>
<organism evidence="1 2">
    <name type="scientific">Acanthoscelides obtectus</name>
    <name type="common">Bean weevil</name>
    <name type="synonym">Bruchus obtectus</name>
    <dbReference type="NCBI Taxonomy" id="200917"/>
    <lineage>
        <taxon>Eukaryota</taxon>
        <taxon>Metazoa</taxon>
        <taxon>Ecdysozoa</taxon>
        <taxon>Arthropoda</taxon>
        <taxon>Hexapoda</taxon>
        <taxon>Insecta</taxon>
        <taxon>Pterygota</taxon>
        <taxon>Neoptera</taxon>
        <taxon>Endopterygota</taxon>
        <taxon>Coleoptera</taxon>
        <taxon>Polyphaga</taxon>
        <taxon>Cucujiformia</taxon>
        <taxon>Chrysomeloidea</taxon>
        <taxon>Chrysomelidae</taxon>
        <taxon>Bruchinae</taxon>
        <taxon>Bruchini</taxon>
        <taxon>Acanthoscelides</taxon>
    </lineage>
</organism>
<name>A0A9P0MHY2_ACAOB</name>
<dbReference type="AlphaFoldDB" id="A0A9P0MHY2"/>
<sequence>MSMTVRERIGRFWLERIVEGYFPCSALLPKFVKLGCNPCKEAGLPG</sequence>
<reference evidence="1" key="1">
    <citation type="submission" date="2022-03" db="EMBL/GenBank/DDBJ databases">
        <authorList>
            <person name="Sayadi A."/>
        </authorList>
    </citation>
    <scope>NUCLEOTIDE SEQUENCE</scope>
</reference>
<keyword evidence="2" id="KW-1185">Reference proteome</keyword>
<gene>
    <name evidence="1" type="ORF">ACAOBT_LOCUS32749</name>
</gene>
<protein>
    <submittedName>
        <fullName evidence="1">Uncharacterized protein</fullName>
    </submittedName>
</protein>
<accession>A0A9P0MHY2</accession>
<dbReference type="Proteomes" id="UP001152888">
    <property type="component" value="Unassembled WGS sequence"/>
</dbReference>
<proteinExistence type="predicted"/>
<comment type="caution">
    <text evidence="1">The sequence shown here is derived from an EMBL/GenBank/DDBJ whole genome shotgun (WGS) entry which is preliminary data.</text>
</comment>
<dbReference type="EMBL" id="CAKOFQ010008164">
    <property type="protein sequence ID" value="CAH2012295.1"/>
    <property type="molecule type" value="Genomic_DNA"/>
</dbReference>
<evidence type="ECO:0000313" key="2">
    <source>
        <dbReference type="Proteomes" id="UP001152888"/>
    </source>
</evidence>